<dbReference type="Proteomes" id="UP000035268">
    <property type="component" value="Chromosome"/>
</dbReference>
<dbReference type="KEGG" id="vbl:L21SP4_02037"/>
<dbReference type="STRING" id="1307763.L21SP4_02037"/>
<keyword evidence="4" id="KW-1185">Reference proteome</keyword>
<dbReference type="AlphaFoldDB" id="A0A0G3EKC4"/>
<dbReference type="OrthoDB" id="8901262at2"/>
<feature type="region of interest" description="Disordered" evidence="1">
    <location>
        <begin position="328"/>
        <end position="350"/>
    </location>
</feature>
<evidence type="ECO:0000313" key="3">
    <source>
        <dbReference type="EMBL" id="AKJ65270.1"/>
    </source>
</evidence>
<reference evidence="3 4" key="2">
    <citation type="journal article" date="2016" name="ISME J.">
        <title>Characterization of the first cultured representative of Verrucomicrobia subdivision 5 indicates the proposal of a novel phylum.</title>
        <authorList>
            <person name="Spring S."/>
            <person name="Bunk B."/>
            <person name="Sproer C."/>
            <person name="Schumann P."/>
            <person name="Rohde M."/>
            <person name="Tindall B.J."/>
            <person name="Klenk H.P."/>
        </authorList>
    </citation>
    <scope>NUCLEOTIDE SEQUENCE [LARGE SCALE GENOMIC DNA]</scope>
    <source>
        <strain evidence="3 4">L21-Fru-AB</strain>
    </source>
</reference>
<dbReference type="RefSeq" id="WP_052882520.1">
    <property type="nucleotide sequence ID" value="NZ_CP010904.1"/>
</dbReference>
<keyword evidence="2" id="KW-0732">Signal</keyword>
<gene>
    <name evidence="3" type="ORF">L21SP4_02037</name>
</gene>
<proteinExistence type="predicted"/>
<feature type="chain" id="PRO_5005184056" description="Right handed beta helix domain-containing protein" evidence="2">
    <location>
        <begin position="20"/>
        <end position="350"/>
    </location>
</feature>
<dbReference type="SUPFAM" id="SSF51126">
    <property type="entry name" value="Pectin lyase-like"/>
    <property type="match status" value="1"/>
</dbReference>
<evidence type="ECO:0000256" key="1">
    <source>
        <dbReference type="SAM" id="MobiDB-lite"/>
    </source>
</evidence>
<organism evidence="3 4">
    <name type="scientific">Kiritimatiella glycovorans</name>
    <dbReference type="NCBI Taxonomy" id="1307763"/>
    <lineage>
        <taxon>Bacteria</taxon>
        <taxon>Pseudomonadati</taxon>
        <taxon>Kiritimatiellota</taxon>
        <taxon>Kiritimatiellia</taxon>
        <taxon>Kiritimatiellales</taxon>
        <taxon>Kiritimatiellaceae</taxon>
        <taxon>Kiritimatiella</taxon>
    </lineage>
</organism>
<reference evidence="4" key="1">
    <citation type="submission" date="2015-02" db="EMBL/GenBank/DDBJ databases">
        <title>Description and complete genome sequence of the first cultured representative of the subdivision 5 of the Verrucomicrobia phylum.</title>
        <authorList>
            <person name="Spring S."/>
            <person name="Bunk B."/>
            <person name="Sproer C."/>
            <person name="Klenk H.-P."/>
        </authorList>
    </citation>
    <scope>NUCLEOTIDE SEQUENCE [LARGE SCALE GENOMIC DNA]</scope>
    <source>
        <strain evidence="4">L21-Fru-AB</strain>
    </source>
</reference>
<feature type="compositionally biased region" description="Basic and acidic residues" evidence="1">
    <location>
        <begin position="338"/>
        <end position="350"/>
    </location>
</feature>
<feature type="signal peptide" evidence="2">
    <location>
        <begin position="1"/>
        <end position="19"/>
    </location>
</feature>
<evidence type="ECO:0008006" key="5">
    <source>
        <dbReference type="Google" id="ProtNLM"/>
    </source>
</evidence>
<sequence precursor="true">MMIHTALFRLSAPVFVLLAAGAAARTLHVDPAGGAYRTPAAAAAEASAGDVIELAPGVYGSGAQTAEDGIRSRVRIPAGVTLRSREGAEVTVIDGAREVRGVRMMSGSRLIGITVRNGTASAGPEAPVTARSGGGVYAAEDARILDCVIVSNAAGMYGGGIYGGGIERTILRDNHARRGGGAAYAELINSVLYANRAEHFGGGAYRCDGVHCTVAGNIAEFGAGGVFEGTWENSIVMYNRGAHGSRNSLWAAFVYSCSDPLPRGKGNIDEAPGFLDPAQRDYRLIYPSPCIDRGAFRDRVMEDCNGTPRPLDGNNDGVADHDMGAYEYLHPSADTDNDGVRDRVEWGAEQ</sequence>
<evidence type="ECO:0000256" key="2">
    <source>
        <dbReference type="SAM" id="SignalP"/>
    </source>
</evidence>
<protein>
    <recommendedName>
        <fullName evidence="5">Right handed beta helix domain-containing protein</fullName>
    </recommendedName>
</protein>
<evidence type="ECO:0000313" key="4">
    <source>
        <dbReference type="Proteomes" id="UP000035268"/>
    </source>
</evidence>
<accession>A0A0G3EKC4</accession>
<dbReference type="InterPro" id="IPR012334">
    <property type="entry name" value="Pectin_lyas_fold"/>
</dbReference>
<dbReference type="InterPro" id="IPR011050">
    <property type="entry name" value="Pectin_lyase_fold/virulence"/>
</dbReference>
<dbReference type="EMBL" id="CP010904">
    <property type="protein sequence ID" value="AKJ65270.1"/>
    <property type="molecule type" value="Genomic_DNA"/>
</dbReference>
<name>A0A0G3EKC4_9BACT</name>
<dbReference type="Gene3D" id="2.160.20.10">
    <property type="entry name" value="Single-stranded right-handed beta-helix, Pectin lyase-like"/>
    <property type="match status" value="1"/>
</dbReference>